<keyword evidence="3" id="KW-1185">Reference proteome</keyword>
<comment type="caution">
    <text evidence="2">The sequence shown here is derived from an EMBL/GenBank/DDBJ whole genome shotgun (WGS) entry which is preliminary data.</text>
</comment>
<evidence type="ECO:0000313" key="2">
    <source>
        <dbReference type="EMBL" id="MST84205.1"/>
    </source>
</evidence>
<feature type="region of interest" description="Disordered" evidence="1">
    <location>
        <begin position="25"/>
        <end position="48"/>
    </location>
</feature>
<evidence type="ECO:0000256" key="1">
    <source>
        <dbReference type="SAM" id="MobiDB-lite"/>
    </source>
</evidence>
<evidence type="ECO:0000313" key="3">
    <source>
        <dbReference type="Proteomes" id="UP000438914"/>
    </source>
</evidence>
<organism evidence="2 3">
    <name type="scientific">Hallella mizrahii</name>
    <dbReference type="NCBI Taxonomy" id="2606637"/>
    <lineage>
        <taxon>Bacteria</taxon>
        <taxon>Pseudomonadati</taxon>
        <taxon>Bacteroidota</taxon>
        <taxon>Bacteroidia</taxon>
        <taxon>Bacteroidales</taxon>
        <taxon>Prevotellaceae</taxon>
        <taxon>Hallella</taxon>
    </lineage>
</organism>
<sequence>MADNFLERHREEYERRKQRWLLRKKLHLHSGKKGTPRSGVDKPDDEAL</sequence>
<name>A0A7K0KFG0_9BACT</name>
<accession>A0A7K0KFG0</accession>
<gene>
    <name evidence="2" type="ORF">FYJ73_05910</name>
</gene>
<dbReference type="RefSeq" id="WP_154533784.1">
    <property type="nucleotide sequence ID" value="NZ_VUNG01000010.1"/>
</dbReference>
<protein>
    <submittedName>
        <fullName evidence="2">Dehydrogenase</fullName>
    </submittedName>
</protein>
<dbReference type="AlphaFoldDB" id="A0A7K0KFG0"/>
<dbReference type="EMBL" id="VUNG01000010">
    <property type="protein sequence ID" value="MST84205.1"/>
    <property type="molecule type" value="Genomic_DNA"/>
</dbReference>
<feature type="compositionally biased region" description="Basic residues" evidence="1">
    <location>
        <begin position="25"/>
        <end position="35"/>
    </location>
</feature>
<proteinExistence type="predicted"/>
<dbReference type="Proteomes" id="UP000438914">
    <property type="component" value="Unassembled WGS sequence"/>
</dbReference>
<reference evidence="2 3" key="1">
    <citation type="submission" date="2019-08" db="EMBL/GenBank/DDBJ databases">
        <title>In-depth cultivation of the pig gut microbiome towards novel bacterial diversity and tailored functional studies.</title>
        <authorList>
            <person name="Wylensek D."/>
            <person name="Hitch T.C.A."/>
            <person name="Clavel T."/>
        </authorList>
    </citation>
    <scope>NUCLEOTIDE SEQUENCE [LARGE SCALE GENOMIC DNA]</scope>
    <source>
        <strain evidence="2 3">LKV-178-WT-2A</strain>
    </source>
</reference>